<evidence type="ECO:0000313" key="4">
    <source>
        <dbReference type="Proteomes" id="UP000053669"/>
    </source>
</evidence>
<sequence>MRHDESPPLDDDLRYGREFSRVLDTALNDLPLRTEFMVAGGVARGTRTRRRRRLALWSTSVSAAAALTAAALLLALPGQRGDTMQTVALPDFSVGSDSAPPGKEPVTGAATVALLTELLPGGPSVTKTESRDSDPAYTAVQTYGKVALADGGTVAVWLQGAFVQEPKKSGQDGGAWPGSRQSSKPEVVGPTHMPSSDGLGRHYACRSGDDGCRIAKLGDGSVLLFHERGSGSAAELTADVLRPDGTRVVVTATGTAYRAAQVQALATSKRWQQWVEPRVNDAAEEAGG</sequence>
<gene>
    <name evidence="3" type="ORF">AQJ46_28340</name>
</gene>
<dbReference type="Proteomes" id="UP000053669">
    <property type="component" value="Unassembled WGS sequence"/>
</dbReference>
<feature type="transmembrane region" description="Helical" evidence="2">
    <location>
        <begin position="54"/>
        <end position="76"/>
    </location>
</feature>
<keyword evidence="2" id="KW-0812">Transmembrane</keyword>
<evidence type="ECO:0000256" key="1">
    <source>
        <dbReference type="SAM" id="MobiDB-lite"/>
    </source>
</evidence>
<keyword evidence="2" id="KW-0472">Membrane</keyword>
<organism evidence="3 4">
    <name type="scientific">Streptomyces canus</name>
    <dbReference type="NCBI Taxonomy" id="58343"/>
    <lineage>
        <taxon>Bacteria</taxon>
        <taxon>Bacillati</taxon>
        <taxon>Actinomycetota</taxon>
        <taxon>Actinomycetes</taxon>
        <taxon>Kitasatosporales</taxon>
        <taxon>Streptomycetaceae</taxon>
        <taxon>Streptomyces</taxon>
        <taxon>Streptomyces aurantiacus group</taxon>
    </lineage>
</organism>
<feature type="region of interest" description="Disordered" evidence="1">
    <location>
        <begin position="167"/>
        <end position="199"/>
    </location>
</feature>
<comment type="caution">
    <text evidence="3">The sequence shown here is derived from an EMBL/GenBank/DDBJ whole genome shotgun (WGS) entry which is preliminary data.</text>
</comment>
<evidence type="ECO:0000256" key="2">
    <source>
        <dbReference type="SAM" id="Phobius"/>
    </source>
</evidence>
<protein>
    <submittedName>
        <fullName evidence="3">Uncharacterized protein</fullName>
    </submittedName>
</protein>
<dbReference type="EMBL" id="LMWU01000028">
    <property type="protein sequence ID" value="KUN65021.1"/>
    <property type="molecule type" value="Genomic_DNA"/>
</dbReference>
<reference evidence="3 4" key="1">
    <citation type="submission" date="2015-10" db="EMBL/GenBank/DDBJ databases">
        <title>Draft genome sequence of Streptomyces canus DSM 40017, type strain for the species Streptomyces canus.</title>
        <authorList>
            <person name="Ruckert C."/>
            <person name="Winkler A."/>
            <person name="Kalinowski J."/>
            <person name="Kampfer P."/>
            <person name="Glaeser S."/>
        </authorList>
    </citation>
    <scope>NUCLEOTIDE SEQUENCE [LARGE SCALE GENOMIC DNA]</scope>
    <source>
        <strain evidence="3 4">DSM 40017</strain>
    </source>
</reference>
<proteinExistence type="predicted"/>
<dbReference type="RefSeq" id="WP_059208249.1">
    <property type="nucleotide sequence ID" value="NZ_KQ948664.1"/>
</dbReference>
<evidence type="ECO:0000313" key="3">
    <source>
        <dbReference type="EMBL" id="KUN65021.1"/>
    </source>
</evidence>
<name>A0A117R0Y3_9ACTN</name>
<dbReference type="AlphaFoldDB" id="A0A117R0Y3"/>
<accession>A0A117R0Y3</accession>
<keyword evidence="2" id="KW-1133">Transmembrane helix</keyword>